<name>A0ACA9NAZ4_9GLOM</name>
<reference evidence="1" key="1">
    <citation type="submission" date="2021-06" db="EMBL/GenBank/DDBJ databases">
        <authorList>
            <person name="Kallberg Y."/>
            <person name="Tangrot J."/>
            <person name="Rosling A."/>
        </authorList>
    </citation>
    <scope>NUCLEOTIDE SEQUENCE</scope>
    <source>
        <strain evidence="1">CL356</strain>
    </source>
</reference>
<proteinExistence type="predicted"/>
<sequence>MLPGILDSLTVDLHSINVLRHSSTRSSVGFSCCGVDDAHLRKPGRDMRTLPRQKFDPVSPLLQIAKALWVYNRLAVIFGSAMDSGAYGTGTKRQPV</sequence>
<dbReference type="Proteomes" id="UP000789525">
    <property type="component" value="Unassembled WGS sequence"/>
</dbReference>
<protein>
    <submittedName>
        <fullName evidence="1">15245_t:CDS:1</fullName>
    </submittedName>
</protein>
<organism evidence="1 2">
    <name type="scientific">Acaulospora colombiana</name>
    <dbReference type="NCBI Taxonomy" id="27376"/>
    <lineage>
        <taxon>Eukaryota</taxon>
        <taxon>Fungi</taxon>
        <taxon>Fungi incertae sedis</taxon>
        <taxon>Mucoromycota</taxon>
        <taxon>Glomeromycotina</taxon>
        <taxon>Glomeromycetes</taxon>
        <taxon>Diversisporales</taxon>
        <taxon>Acaulosporaceae</taxon>
        <taxon>Acaulospora</taxon>
    </lineage>
</organism>
<comment type="caution">
    <text evidence="1">The sequence shown here is derived from an EMBL/GenBank/DDBJ whole genome shotgun (WGS) entry which is preliminary data.</text>
</comment>
<evidence type="ECO:0000313" key="1">
    <source>
        <dbReference type="EMBL" id="CAG8635345.1"/>
    </source>
</evidence>
<evidence type="ECO:0000313" key="2">
    <source>
        <dbReference type="Proteomes" id="UP000789525"/>
    </source>
</evidence>
<gene>
    <name evidence="1" type="ORF">ACOLOM_LOCUS7773</name>
</gene>
<dbReference type="EMBL" id="CAJVPT010018571">
    <property type="protein sequence ID" value="CAG8635345.1"/>
    <property type="molecule type" value="Genomic_DNA"/>
</dbReference>
<keyword evidence="2" id="KW-1185">Reference proteome</keyword>
<accession>A0ACA9NAZ4</accession>